<evidence type="ECO:0000313" key="2">
    <source>
        <dbReference type="Proteomes" id="UP000075636"/>
    </source>
</evidence>
<dbReference type="PATRIC" id="fig|318683.6.peg.1208"/>
<name>A0A149TK28_9PROT</name>
<protein>
    <submittedName>
        <fullName evidence="1">Uncharacterized protein</fullName>
    </submittedName>
</protein>
<evidence type="ECO:0000313" key="1">
    <source>
        <dbReference type="EMBL" id="KXV48742.1"/>
    </source>
</evidence>
<dbReference type="AlphaFoldDB" id="A0A149TK28"/>
<reference evidence="1 2" key="1">
    <citation type="submission" date="2015-06" db="EMBL/GenBank/DDBJ databases">
        <title>Improved classification and identification of acetic acid bacteria using matrix-assisted laser desorption/ionization time-of-flight mass spectrometry; Gluconobacter nephelii and Gluconobacter uchimurae are later heterotypic synonyms of Gluconobacter japonicus and Gluconobacter oxydans, respectively.</title>
        <authorList>
            <person name="Li L."/>
            <person name="Cleenwerck I."/>
            <person name="De Vuyst L."/>
            <person name="Vandamme P."/>
        </authorList>
    </citation>
    <scope>NUCLEOTIDE SEQUENCE [LARGE SCALE GENOMIC DNA]</scope>
    <source>
        <strain evidence="1 2">LMG 1768</strain>
    </source>
</reference>
<dbReference type="Proteomes" id="UP000075636">
    <property type="component" value="Unassembled WGS sequence"/>
</dbReference>
<comment type="caution">
    <text evidence="1">The sequence shown here is derived from an EMBL/GenBank/DDBJ whole genome shotgun (WGS) entry which is preliminary data.</text>
</comment>
<accession>A0A149TK28</accession>
<organism evidence="1 2">
    <name type="scientific">Gluconobacter albidus</name>
    <dbReference type="NCBI Taxonomy" id="318683"/>
    <lineage>
        <taxon>Bacteria</taxon>
        <taxon>Pseudomonadati</taxon>
        <taxon>Pseudomonadota</taxon>
        <taxon>Alphaproteobacteria</taxon>
        <taxon>Acetobacterales</taxon>
        <taxon>Acetobacteraceae</taxon>
        <taxon>Gluconobacter</taxon>
    </lineage>
</organism>
<dbReference type="EMBL" id="LHZR01000101">
    <property type="protein sequence ID" value="KXV48742.1"/>
    <property type="molecule type" value="Genomic_DNA"/>
</dbReference>
<sequence>MPESLTAKWSTIAVYSQNENRFNPAPGAKITPAQAAARQNVQQRTVTVSGKKLLQVRAK</sequence>
<dbReference type="RefSeq" id="WP_062107336.1">
    <property type="nucleotide sequence ID" value="NZ_LHZR01000101.1"/>
</dbReference>
<gene>
    <name evidence="1" type="ORF">AD945_06220</name>
</gene>
<proteinExistence type="predicted"/>